<dbReference type="RefSeq" id="XP_022307700.1">
    <property type="nucleotide sequence ID" value="XM_022451992.1"/>
</dbReference>
<dbReference type="InterPro" id="IPR006703">
    <property type="entry name" value="G_AIG1"/>
</dbReference>
<evidence type="ECO:0000313" key="8">
    <source>
        <dbReference type="RefSeq" id="XP_022307700.1"/>
    </source>
</evidence>
<reference evidence="8" key="1">
    <citation type="submission" date="2025-08" db="UniProtKB">
        <authorList>
            <consortium name="RefSeq"/>
        </authorList>
    </citation>
    <scope>IDENTIFICATION</scope>
    <source>
        <tissue evidence="8">Whole sample</tissue>
    </source>
</reference>
<dbReference type="SUPFAM" id="SSF52540">
    <property type="entry name" value="P-loop containing nucleoside triphosphate hydrolases"/>
    <property type="match status" value="1"/>
</dbReference>
<dbReference type="GO" id="GO:0005525">
    <property type="term" value="F:GTP binding"/>
    <property type="evidence" value="ECO:0007669"/>
    <property type="project" value="UniProtKB-KW"/>
</dbReference>
<feature type="coiled-coil region" evidence="4">
    <location>
        <begin position="311"/>
        <end position="379"/>
    </location>
</feature>
<keyword evidence="4" id="KW-0175">Coiled coil</keyword>
<dbReference type="InterPro" id="IPR045058">
    <property type="entry name" value="GIMA/IAN/Toc"/>
</dbReference>
<dbReference type="KEGG" id="cvn:111113702"/>
<evidence type="ECO:0000313" key="7">
    <source>
        <dbReference type="Proteomes" id="UP000694844"/>
    </source>
</evidence>
<dbReference type="PANTHER" id="PTHR10903">
    <property type="entry name" value="GTPASE, IMAP FAMILY MEMBER-RELATED"/>
    <property type="match status" value="1"/>
</dbReference>
<dbReference type="Proteomes" id="UP000694844">
    <property type="component" value="Chromosome 9"/>
</dbReference>
<dbReference type="FunFam" id="3.40.50.300:FF:000366">
    <property type="entry name" value="GTPase, IMAP family member 2"/>
    <property type="match status" value="1"/>
</dbReference>
<protein>
    <submittedName>
        <fullName evidence="8">GTPase IMAP family member 4-like</fullName>
    </submittedName>
</protein>
<sequence length="383" mass="43751">MPSTDKNTNRWTSAVVAFICMVICLTVVFIGILIYFLNYKRRHTNDNDDVEEQKAFIKKIHGQAMDCRFNSTDKVNESYIGGENIPGESNTDEKTEFGNASCTLDADSYTENELRLVLLGTTGAGKSAIGNSILGKKAFVSSMSSATGASTYYQSHNTRVRQKIVIVDTPGISDTNRTKNQINEVIQRSIGISAPGPHVFIFVLSSLRFTQEEQQFVENFIEQFGEQVYEYSIVLFTKGDDLEDENKSLIDLLKQAPENLQNFIKKCGGRTLVFNNNLKGEENDKQVQCLLNFVSENVRKNDGKYYTNEMFIEEETHIRNLEAQRKQIKREKTEQENKKIKDEKEQKYLEDIEAGDEKLKEVQSELDQMHIQLKKERNKNVPC</sequence>
<evidence type="ECO:0000256" key="1">
    <source>
        <dbReference type="ARBA" id="ARBA00008535"/>
    </source>
</evidence>
<gene>
    <name evidence="8" type="primary">LOC111113702</name>
</gene>
<feature type="domain" description="AIG1-type G" evidence="6">
    <location>
        <begin position="111"/>
        <end position="315"/>
    </location>
</feature>
<dbReference type="OrthoDB" id="431287at2759"/>
<proteinExistence type="inferred from homology"/>
<keyword evidence="7" id="KW-1185">Reference proteome</keyword>
<feature type="transmembrane region" description="Helical" evidence="5">
    <location>
        <begin position="12"/>
        <end position="37"/>
    </location>
</feature>
<evidence type="ECO:0000259" key="6">
    <source>
        <dbReference type="PROSITE" id="PS51720"/>
    </source>
</evidence>
<keyword evidence="5" id="KW-0812">Transmembrane</keyword>
<dbReference type="Pfam" id="PF04548">
    <property type="entry name" value="AIG1"/>
    <property type="match status" value="1"/>
</dbReference>
<comment type="similarity">
    <text evidence="1">Belongs to the TRAFAC class TrmE-Era-EngA-EngB-Septin-like GTPase superfamily. AIG1/Toc34/Toc159-like paraseptin GTPase family. IAN subfamily.</text>
</comment>
<dbReference type="PROSITE" id="PS51720">
    <property type="entry name" value="G_AIG1"/>
    <property type="match status" value="1"/>
</dbReference>
<accession>A0A8B8BWM9</accession>
<dbReference type="Gene3D" id="3.40.50.300">
    <property type="entry name" value="P-loop containing nucleotide triphosphate hydrolases"/>
    <property type="match status" value="1"/>
</dbReference>
<dbReference type="AlphaFoldDB" id="A0A8B8BWM9"/>
<evidence type="ECO:0000256" key="2">
    <source>
        <dbReference type="ARBA" id="ARBA00022741"/>
    </source>
</evidence>
<keyword evidence="2" id="KW-0547">Nucleotide-binding</keyword>
<keyword evidence="5" id="KW-0472">Membrane</keyword>
<dbReference type="PANTHER" id="PTHR10903:SF184">
    <property type="entry name" value="GTP-BINDING PROTEIN A"/>
    <property type="match status" value="1"/>
</dbReference>
<keyword evidence="5" id="KW-1133">Transmembrane helix</keyword>
<dbReference type="InterPro" id="IPR027417">
    <property type="entry name" value="P-loop_NTPase"/>
</dbReference>
<dbReference type="GeneID" id="111113702"/>
<keyword evidence="3" id="KW-0342">GTP-binding</keyword>
<evidence type="ECO:0000256" key="3">
    <source>
        <dbReference type="ARBA" id="ARBA00023134"/>
    </source>
</evidence>
<organism evidence="7 8">
    <name type="scientific">Crassostrea virginica</name>
    <name type="common">Eastern oyster</name>
    <dbReference type="NCBI Taxonomy" id="6565"/>
    <lineage>
        <taxon>Eukaryota</taxon>
        <taxon>Metazoa</taxon>
        <taxon>Spiralia</taxon>
        <taxon>Lophotrochozoa</taxon>
        <taxon>Mollusca</taxon>
        <taxon>Bivalvia</taxon>
        <taxon>Autobranchia</taxon>
        <taxon>Pteriomorphia</taxon>
        <taxon>Ostreida</taxon>
        <taxon>Ostreoidea</taxon>
        <taxon>Ostreidae</taxon>
        <taxon>Crassostrea</taxon>
    </lineage>
</organism>
<evidence type="ECO:0000256" key="5">
    <source>
        <dbReference type="SAM" id="Phobius"/>
    </source>
</evidence>
<name>A0A8B8BWM9_CRAVI</name>
<evidence type="ECO:0000256" key="4">
    <source>
        <dbReference type="SAM" id="Coils"/>
    </source>
</evidence>